<dbReference type="EMBL" id="JACOFX010000007">
    <property type="protein sequence ID" value="MBC3908949.1"/>
    <property type="molecule type" value="Genomic_DNA"/>
</dbReference>
<proteinExistence type="predicted"/>
<reference evidence="3 4" key="1">
    <citation type="submission" date="2020-08" db="EMBL/GenBank/DDBJ databases">
        <title>Novel species isolated from subtropical streams in China.</title>
        <authorList>
            <person name="Lu H."/>
        </authorList>
    </citation>
    <scope>NUCLEOTIDE SEQUENCE [LARGE SCALE GENOMIC DNA]</scope>
    <source>
        <strain evidence="3 4">NL8W</strain>
    </source>
</reference>
<feature type="domain" description="DUF2314" evidence="2">
    <location>
        <begin position="15"/>
        <end position="147"/>
    </location>
</feature>
<name>A0ABR6ZBI7_9BURK</name>
<dbReference type="InterPro" id="IPR002110">
    <property type="entry name" value="Ankyrin_rpt"/>
</dbReference>
<dbReference type="PROSITE" id="PS50088">
    <property type="entry name" value="ANK_REPEAT"/>
    <property type="match status" value="1"/>
</dbReference>
<sequence length="273" mass="30237">MSDDKILMFSGESLAMQEAAKQARNTFKYFWRELSWEYRRIIPGLGLAAVKVAFPTKAVGDGPEVEHMWVNDIQFDGEIISGILLNSPQWCDNIAAGDNVSVSLAEIGDWMYTIGGKVYGGFSIDVMRQEMPDSEREEHDQAWGLDFGKPGEVFIVPAQTQEKQGFLSGLFGKKELAAVAHTGDLPEHPMSENMVEKMDEGLRDDPSFTRSVDENGWTLLQKDALAGNLAPVTLLVKHGADLGAVNPRGETALDLARKMGWPRIVAFLEQKLH</sequence>
<protein>
    <submittedName>
        <fullName evidence="3">DUF2314 domain-containing protein</fullName>
    </submittedName>
</protein>
<dbReference type="RefSeq" id="WP_186954477.1">
    <property type="nucleotide sequence ID" value="NZ_JACOFX010000007.1"/>
</dbReference>
<dbReference type="InterPro" id="IPR018756">
    <property type="entry name" value="DUF2314"/>
</dbReference>
<evidence type="ECO:0000313" key="4">
    <source>
        <dbReference type="Proteomes" id="UP000646911"/>
    </source>
</evidence>
<dbReference type="SUPFAM" id="SSF48403">
    <property type="entry name" value="Ankyrin repeat"/>
    <property type="match status" value="1"/>
</dbReference>
<keyword evidence="4" id="KW-1185">Reference proteome</keyword>
<gene>
    <name evidence="3" type="ORF">H8L47_15425</name>
</gene>
<evidence type="ECO:0000256" key="1">
    <source>
        <dbReference type="PROSITE-ProRule" id="PRU00023"/>
    </source>
</evidence>
<dbReference type="InterPro" id="IPR036770">
    <property type="entry name" value="Ankyrin_rpt-contain_sf"/>
</dbReference>
<feature type="repeat" description="ANK" evidence="1">
    <location>
        <begin position="215"/>
        <end position="247"/>
    </location>
</feature>
<evidence type="ECO:0000313" key="3">
    <source>
        <dbReference type="EMBL" id="MBC3908949.1"/>
    </source>
</evidence>
<accession>A0ABR6ZBI7</accession>
<comment type="caution">
    <text evidence="3">The sequence shown here is derived from an EMBL/GenBank/DDBJ whole genome shotgun (WGS) entry which is preliminary data.</text>
</comment>
<organism evidence="3 4">
    <name type="scientific">Undibacterium umbellatum</name>
    <dbReference type="NCBI Taxonomy" id="2762300"/>
    <lineage>
        <taxon>Bacteria</taxon>
        <taxon>Pseudomonadati</taxon>
        <taxon>Pseudomonadota</taxon>
        <taxon>Betaproteobacteria</taxon>
        <taxon>Burkholderiales</taxon>
        <taxon>Oxalobacteraceae</taxon>
        <taxon>Undibacterium</taxon>
    </lineage>
</organism>
<keyword evidence="1" id="KW-0040">ANK repeat</keyword>
<evidence type="ECO:0000259" key="2">
    <source>
        <dbReference type="Pfam" id="PF10077"/>
    </source>
</evidence>
<dbReference type="Gene3D" id="1.25.40.20">
    <property type="entry name" value="Ankyrin repeat-containing domain"/>
    <property type="match status" value="1"/>
</dbReference>
<dbReference type="Proteomes" id="UP000646911">
    <property type="component" value="Unassembled WGS sequence"/>
</dbReference>
<dbReference type="Pfam" id="PF10077">
    <property type="entry name" value="DUF2314"/>
    <property type="match status" value="1"/>
</dbReference>